<name>A0ABS5F0R1_9PROT</name>
<sequence>MSASNSTHGAGGDADRRQDAGQDESGRHAGAGIPAGEATSAATDTAEATAAAAKAEAEDVVNAARARTERAAEDTKEAGARQGFGMARAIRHAAEDLDESSPAIAKHVRAAADSVEGVAEALKAQSLGDLLGKAGAFAQRQPAAFFGAAMLAGFAAARFAMSSGGNTRRQAAGGGRHER</sequence>
<evidence type="ECO:0000256" key="1">
    <source>
        <dbReference type="SAM" id="MobiDB-lite"/>
    </source>
</evidence>
<feature type="compositionally biased region" description="Basic and acidic residues" evidence="1">
    <location>
        <begin position="66"/>
        <end position="79"/>
    </location>
</feature>
<reference evidence="3" key="1">
    <citation type="journal article" date="2021" name="Syst. Appl. Microbiol.">
        <title>Roseomonas hellenica sp. nov., isolated from roots of wild-growing Alkanna tinctoria.</title>
        <authorList>
            <person name="Rat A."/>
            <person name="Naranjo H.D."/>
            <person name="Lebbe L."/>
            <person name="Cnockaert M."/>
            <person name="Krigas N."/>
            <person name="Grigoriadou K."/>
            <person name="Maloupa E."/>
            <person name="Willems A."/>
        </authorList>
    </citation>
    <scope>NUCLEOTIDE SEQUENCE [LARGE SCALE GENOMIC DNA]</scope>
    <source>
        <strain evidence="3">LMG 31523</strain>
    </source>
</reference>
<dbReference type="RefSeq" id="WP_211853787.1">
    <property type="nucleotide sequence ID" value="NZ_JAAGBB010000020.1"/>
</dbReference>
<organism evidence="2 3">
    <name type="scientific">Plastoroseomonas hellenica</name>
    <dbReference type="NCBI Taxonomy" id="2687306"/>
    <lineage>
        <taxon>Bacteria</taxon>
        <taxon>Pseudomonadati</taxon>
        <taxon>Pseudomonadota</taxon>
        <taxon>Alphaproteobacteria</taxon>
        <taxon>Acetobacterales</taxon>
        <taxon>Acetobacteraceae</taxon>
        <taxon>Plastoroseomonas</taxon>
    </lineage>
</organism>
<gene>
    <name evidence="2" type="ORF">GXW71_17270</name>
</gene>
<protein>
    <recommendedName>
        <fullName evidence="4">DUF3618 domain-containing protein</fullName>
    </recommendedName>
</protein>
<dbReference type="Proteomes" id="UP001196870">
    <property type="component" value="Unassembled WGS sequence"/>
</dbReference>
<feature type="region of interest" description="Disordered" evidence="1">
    <location>
        <begin position="1"/>
        <end position="83"/>
    </location>
</feature>
<evidence type="ECO:0008006" key="4">
    <source>
        <dbReference type="Google" id="ProtNLM"/>
    </source>
</evidence>
<accession>A0ABS5F0R1</accession>
<proteinExistence type="predicted"/>
<dbReference type="EMBL" id="JAAGBB010000020">
    <property type="protein sequence ID" value="MBR0666114.1"/>
    <property type="molecule type" value="Genomic_DNA"/>
</dbReference>
<feature type="compositionally biased region" description="Low complexity" evidence="1">
    <location>
        <begin position="35"/>
        <end position="65"/>
    </location>
</feature>
<evidence type="ECO:0000313" key="3">
    <source>
        <dbReference type="Proteomes" id="UP001196870"/>
    </source>
</evidence>
<evidence type="ECO:0000313" key="2">
    <source>
        <dbReference type="EMBL" id="MBR0666114.1"/>
    </source>
</evidence>
<keyword evidence="3" id="KW-1185">Reference proteome</keyword>
<feature type="compositionally biased region" description="Basic and acidic residues" evidence="1">
    <location>
        <begin position="13"/>
        <end position="27"/>
    </location>
</feature>
<comment type="caution">
    <text evidence="2">The sequence shown here is derived from an EMBL/GenBank/DDBJ whole genome shotgun (WGS) entry which is preliminary data.</text>
</comment>